<organism evidence="2 3">
    <name type="scientific">Shinella lacus</name>
    <dbReference type="NCBI Taxonomy" id="2654216"/>
    <lineage>
        <taxon>Bacteria</taxon>
        <taxon>Pseudomonadati</taxon>
        <taxon>Pseudomonadota</taxon>
        <taxon>Alphaproteobacteria</taxon>
        <taxon>Hyphomicrobiales</taxon>
        <taxon>Rhizobiaceae</taxon>
        <taxon>Shinella</taxon>
    </lineage>
</organism>
<evidence type="ECO:0000256" key="1">
    <source>
        <dbReference type="SAM" id="MobiDB-lite"/>
    </source>
</evidence>
<gene>
    <name evidence="2" type="ORF">GB927_033655</name>
</gene>
<reference evidence="2" key="1">
    <citation type="submission" date="2021-07" db="EMBL/GenBank/DDBJ databases">
        <title>Shinella sp. nov., a novel member of the genus Shinella from water.</title>
        <authorList>
            <person name="Deng Y."/>
        </authorList>
    </citation>
    <scope>NUCLEOTIDE SEQUENCE</scope>
    <source>
        <strain evidence="2">CPCC 100929</strain>
    </source>
</reference>
<dbReference type="SUPFAM" id="SSF56091">
    <property type="entry name" value="DNA ligase/mRNA capping enzyme, catalytic domain"/>
    <property type="match status" value="1"/>
</dbReference>
<feature type="region of interest" description="Disordered" evidence="1">
    <location>
        <begin position="75"/>
        <end position="94"/>
    </location>
</feature>
<comment type="caution">
    <text evidence="2">The sequence shown here is derived from an EMBL/GenBank/DDBJ whole genome shotgun (WGS) entry which is preliminary data.</text>
</comment>
<sequence>MLYFDGHDMTRMDEEDRRRLLEDLVPEEADGPIRLSQEIEGDGAANFRTACGHGARGRLTETSDTRPIRVCARTPTSTKSTCRPDRGTSVLTHC</sequence>
<accession>A0ABT1RIJ0</accession>
<dbReference type="EMBL" id="WHSB02000030">
    <property type="protein sequence ID" value="MCQ4635013.1"/>
    <property type="molecule type" value="Genomic_DNA"/>
</dbReference>
<dbReference type="Proteomes" id="UP000996601">
    <property type="component" value="Unassembled WGS sequence"/>
</dbReference>
<proteinExistence type="predicted"/>
<name>A0ABT1RIJ0_9HYPH</name>
<protein>
    <submittedName>
        <fullName evidence="2">Uncharacterized protein</fullName>
    </submittedName>
</protein>
<evidence type="ECO:0000313" key="3">
    <source>
        <dbReference type="Proteomes" id="UP000996601"/>
    </source>
</evidence>
<dbReference type="Gene3D" id="3.30.1490.70">
    <property type="match status" value="1"/>
</dbReference>
<evidence type="ECO:0000313" key="2">
    <source>
        <dbReference type="EMBL" id="MCQ4635013.1"/>
    </source>
</evidence>
<keyword evidence="3" id="KW-1185">Reference proteome</keyword>
<dbReference type="Gene3D" id="3.30.470.30">
    <property type="entry name" value="DNA ligase/mRNA capping enzyme"/>
    <property type="match status" value="1"/>
</dbReference>